<dbReference type="EMBL" id="MTEJ01000407">
    <property type="protein sequence ID" value="OQX03436.1"/>
    <property type="molecule type" value="Genomic_DNA"/>
</dbReference>
<reference evidence="4 5" key="1">
    <citation type="submission" date="2017-01" db="EMBL/GenBank/DDBJ databases">
        <title>Novel large sulfur bacteria in the metagenomes of groundwater-fed chemosynthetic microbial mats in the Lake Huron basin.</title>
        <authorList>
            <person name="Sharrar A.M."/>
            <person name="Flood B.E."/>
            <person name="Bailey J.V."/>
            <person name="Jones D.S."/>
            <person name="Biddanda B."/>
            <person name="Ruberg S.A."/>
            <person name="Marcus D.N."/>
            <person name="Dick G.J."/>
        </authorList>
    </citation>
    <scope>NUCLEOTIDE SEQUENCE [LARGE SCALE GENOMIC DNA]</scope>
    <source>
        <strain evidence="4">A8</strain>
    </source>
</reference>
<keyword evidence="3" id="KW-0812">Transmembrane</keyword>
<evidence type="ECO:0000256" key="3">
    <source>
        <dbReference type="SAM" id="Phobius"/>
    </source>
</evidence>
<gene>
    <name evidence="4" type="ORF">BWK73_39555</name>
</gene>
<feature type="transmembrane region" description="Helical" evidence="3">
    <location>
        <begin position="12"/>
        <end position="32"/>
    </location>
</feature>
<keyword evidence="3" id="KW-1133">Transmembrane helix</keyword>
<name>A0A1Y1QE42_9GAMM</name>
<evidence type="ECO:0000256" key="2">
    <source>
        <dbReference type="SAM" id="MobiDB-lite"/>
    </source>
</evidence>
<evidence type="ECO:0000313" key="4">
    <source>
        <dbReference type="EMBL" id="OQX03436.1"/>
    </source>
</evidence>
<organism evidence="4 5">
    <name type="scientific">Thiothrix lacustris</name>
    <dbReference type="NCBI Taxonomy" id="525917"/>
    <lineage>
        <taxon>Bacteria</taxon>
        <taxon>Pseudomonadati</taxon>
        <taxon>Pseudomonadota</taxon>
        <taxon>Gammaproteobacteria</taxon>
        <taxon>Thiotrichales</taxon>
        <taxon>Thiotrichaceae</taxon>
        <taxon>Thiothrix</taxon>
    </lineage>
</organism>
<dbReference type="Proteomes" id="UP000192491">
    <property type="component" value="Unassembled WGS sequence"/>
</dbReference>
<feature type="transmembrane region" description="Helical" evidence="3">
    <location>
        <begin position="44"/>
        <end position="64"/>
    </location>
</feature>
<evidence type="ECO:0000256" key="1">
    <source>
        <dbReference type="SAM" id="Coils"/>
    </source>
</evidence>
<feature type="region of interest" description="Disordered" evidence="2">
    <location>
        <begin position="186"/>
        <end position="214"/>
    </location>
</feature>
<protein>
    <submittedName>
        <fullName evidence="4">Uncharacterized protein</fullName>
    </submittedName>
</protein>
<keyword evidence="1" id="KW-0175">Coiled coil</keyword>
<evidence type="ECO:0000313" key="5">
    <source>
        <dbReference type="Proteomes" id="UP000192491"/>
    </source>
</evidence>
<feature type="compositionally biased region" description="Polar residues" evidence="2">
    <location>
        <begin position="191"/>
        <end position="201"/>
    </location>
</feature>
<proteinExistence type="predicted"/>
<keyword evidence="3" id="KW-0472">Membrane</keyword>
<accession>A0A1Y1QE42</accession>
<dbReference type="AlphaFoldDB" id="A0A1Y1QE42"/>
<feature type="coiled-coil region" evidence="1">
    <location>
        <begin position="111"/>
        <end position="145"/>
    </location>
</feature>
<sequence length="414" mass="45398">MKLPSLSQPIIFYGAGVLSTAASVSGVFSYLMVENNAVGNLLSIGGVMSVGGSVGLGLSIYFGWEVAFNHKDVTKRMAAGLIATSAATLSGYTIYQNTVHPIMEQARTAQVEQATRAVQQQETNTATLKQQQADLRQQIADLRQQNTTDAASMTALQASDKKGADWQAGQLRKGIETRHAEIAKLSERVENYTQRLTTTPESKTETDNQPTTTTDKPVVSWAMLARASMYEVMTALFLLFGSWYKTARKEEENAQAAALHVAIRTAQETLHTLQTVTNVATTALLQANTQTELTIARALECQSALTACRLENQSTSIDCRLDEATKETKEIHQSDILLLIKNKRVGVDTEGRITDEKLMELTGWGTRKAKKAKETAFEQGFLDREVHGKGFVYFYPTAPQLDLSNVIPLTARNV</sequence>
<comment type="caution">
    <text evidence="4">The sequence shown here is derived from an EMBL/GenBank/DDBJ whole genome shotgun (WGS) entry which is preliminary data.</text>
</comment>